<reference evidence="1" key="1">
    <citation type="submission" date="2015-06" db="EMBL/GenBank/DDBJ databases">
        <authorList>
            <person name="Nguyen H."/>
        </authorList>
    </citation>
    <scope>NUCLEOTIDE SEQUENCE</scope>
    <source>
        <strain evidence="1">DAOM 180753</strain>
    </source>
</reference>
<dbReference type="AlphaFoldDB" id="A0AAI9T6J6"/>
<protein>
    <submittedName>
        <fullName evidence="1">Uncharacterized protein</fullName>
    </submittedName>
</protein>
<accession>A0AAI9T6J6</accession>
<evidence type="ECO:0000313" key="1">
    <source>
        <dbReference type="EMBL" id="KAJ9481657.1"/>
    </source>
</evidence>
<gene>
    <name evidence="1" type="ORF">VN97_g11812</name>
</gene>
<dbReference type="Proteomes" id="UP001227192">
    <property type="component" value="Unassembled WGS sequence"/>
</dbReference>
<sequence>MDGWMISFTLTPQSRVSTGYEPLFSKLDFGLTQSPRTPDRDIQFSVPEMTNSEMDEVTADPKLNGKTKFLFLPSLPRKEDYFVKSADIEMRRSARTKKTSTPAIDGGDETHDAQATLMTTNNSLRGQLDYNERINAKDTMELASNLLDTWVSDGIKVEIVDYTDAKEAYDFVKKRYAVIHEHARGSLLNQLNELNLEDCSSVTKYTNKLRQIKADLKTVKYDMTDDMFVTALLHGLPPSYRGFK</sequence>
<name>A0AAI9T6J6_PENTH</name>
<dbReference type="EMBL" id="LACB01000714">
    <property type="protein sequence ID" value="KAJ9481657.1"/>
    <property type="molecule type" value="Genomic_DNA"/>
</dbReference>
<dbReference type="Pfam" id="PF14223">
    <property type="entry name" value="Retrotran_gag_2"/>
    <property type="match status" value="1"/>
</dbReference>
<keyword evidence="2" id="KW-1185">Reference proteome</keyword>
<reference evidence="1" key="2">
    <citation type="journal article" date="2016" name="Fungal Biol.">
        <title>Ochratoxin A production by Penicillium thymicola.</title>
        <authorList>
            <person name="Nguyen H.D.T."/>
            <person name="McMullin D.R."/>
            <person name="Ponomareva E."/>
            <person name="Riley R."/>
            <person name="Pomraning K.R."/>
            <person name="Baker S.E."/>
            <person name="Seifert K.A."/>
        </authorList>
    </citation>
    <scope>NUCLEOTIDE SEQUENCE</scope>
    <source>
        <strain evidence="1">DAOM 180753</strain>
    </source>
</reference>
<organism evidence="1 2">
    <name type="scientific">Penicillium thymicola</name>
    <dbReference type="NCBI Taxonomy" id="293382"/>
    <lineage>
        <taxon>Eukaryota</taxon>
        <taxon>Fungi</taxon>
        <taxon>Dikarya</taxon>
        <taxon>Ascomycota</taxon>
        <taxon>Pezizomycotina</taxon>
        <taxon>Eurotiomycetes</taxon>
        <taxon>Eurotiomycetidae</taxon>
        <taxon>Eurotiales</taxon>
        <taxon>Aspergillaceae</taxon>
        <taxon>Penicillium</taxon>
    </lineage>
</organism>
<comment type="caution">
    <text evidence="1">The sequence shown here is derived from an EMBL/GenBank/DDBJ whole genome shotgun (WGS) entry which is preliminary data.</text>
</comment>
<evidence type="ECO:0000313" key="2">
    <source>
        <dbReference type="Proteomes" id="UP001227192"/>
    </source>
</evidence>
<proteinExistence type="predicted"/>